<feature type="transmembrane region" description="Helical" evidence="1">
    <location>
        <begin position="34"/>
        <end position="52"/>
    </location>
</feature>
<reference evidence="2 3" key="1">
    <citation type="submission" date="2020-07" db="EMBL/GenBank/DDBJ databases">
        <title>Genomic Encyclopedia of Type Strains, Phase IV (KMG-V): Genome sequencing to study the core and pangenomes of soil and plant-associated prokaryotes.</title>
        <authorList>
            <person name="Whitman W."/>
        </authorList>
    </citation>
    <scope>NUCLEOTIDE SEQUENCE [LARGE SCALE GENOMIC DNA]</scope>
    <source>
        <strain evidence="2 3">RH4WT92</strain>
    </source>
</reference>
<organism evidence="2 3">
    <name type="scientific">Brucella intermedia</name>
    <dbReference type="NCBI Taxonomy" id="94625"/>
    <lineage>
        <taxon>Bacteria</taxon>
        <taxon>Pseudomonadati</taxon>
        <taxon>Pseudomonadota</taxon>
        <taxon>Alphaproteobacteria</taxon>
        <taxon>Hyphomicrobiales</taxon>
        <taxon>Brucellaceae</taxon>
        <taxon>Brucella/Ochrobactrum group</taxon>
        <taxon>Brucella</taxon>
    </lineage>
</organism>
<comment type="caution">
    <text evidence="2">The sequence shown here is derived from an EMBL/GenBank/DDBJ whole genome shotgun (WGS) entry which is preliminary data.</text>
</comment>
<name>A0ABR6AL47_9HYPH</name>
<evidence type="ECO:0000313" key="3">
    <source>
        <dbReference type="Proteomes" id="UP000578622"/>
    </source>
</evidence>
<accession>A0ABR6AL47</accession>
<dbReference type="EMBL" id="JACGXG010000001">
    <property type="protein sequence ID" value="MBA8850193.1"/>
    <property type="molecule type" value="Genomic_DNA"/>
</dbReference>
<evidence type="ECO:0000313" key="2">
    <source>
        <dbReference type="EMBL" id="MBA8850193.1"/>
    </source>
</evidence>
<dbReference type="Proteomes" id="UP000578622">
    <property type="component" value="Unassembled WGS sequence"/>
</dbReference>
<proteinExistence type="predicted"/>
<protein>
    <submittedName>
        <fullName evidence="2">Uncharacterized protein</fullName>
    </submittedName>
</protein>
<keyword evidence="1" id="KW-0472">Membrane</keyword>
<keyword evidence="1" id="KW-1133">Transmembrane helix</keyword>
<keyword evidence="1" id="KW-0812">Transmembrane</keyword>
<keyword evidence="3" id="KW-1185">Reference proteome</keyword>
<gene>
    <name evidence="2" type="ORF">FHW20_001097</name>
</gene>
<sequence>MNDALRGGSGAVAKLARENGNLNGFGVSGMLRRLTIVCLMIAGFAAVASIFVDQRYNVYRDQPVIGPVAAFAQKHAGERQ</sequence>
<evidence type="ECO:0000256" key="1">
    <source>
        <dbReference type="SAM" id="Phobius"/>
    </source>
</evidence>
<dbReference type="RefSeq" id="WP_063620047.1">
    <property type="nucleotide sequence ID" value="NZ_CADEAP010000002.1"/>
</dbReference>